<dbReference type="Pfam" id="PF04610">
    <property type="entry name" value="TrbL"/>
    <property type="match status" value="1"/>
</dbReference>
<evidence type="ECO:0000256" key="2">
    <source>
        <dbReference type="ARBA" id="ARBA00022692"/>
    </source>
</evidence>
<evidence type="ECO:0000256" key="1">
    <source>
        <dbReference type="ARBA" id="ARBA00004141"/>
    </source>
</evidence>
<organism evidence="5 6">
    <name type="scientific">Pseudomonas moorei</name>
    <dbReference type="NCBI Taxonomy" id="395599"/>
    <lineage>
        <taxon>Bacteria</taxon>
        <taxon>Pseudomonadati</taxon>
        <taxon>Pseudomonadota</taxon>
        <taxon>Gammaproteobacteria</taxon>
        <taxon>Pseudomonadales</taxon>
        <taxon>Pseudomonadaceae</taxon>
        <taxon>Pseudomonas</taxon>
    </lineage>
</organism>
<dbReference type="GO" id="GO:0016020">
    <property type="term" value="C:membrane"/>
    <property type="evidence" value="ECO:0007669"/>
    <property type="project" value="UniProtKB-SubCell"/>
</dbReference>
<evidence type="ECO:0000256" key="3">
    <source>
        <dbReference type="ARBA" id="ARBA00022989"/>
    </source>
</evidence>
<dbReference type="RefSeq" id="WP_011005962.1">
    <property type="nucleotide sequence ID" value="NZ_FNKJ01000001.1"/>
</dbReference>
<comment type="subcellular location">
    <subcellularLocation>
        <location evidence="1">Membrane</location>
        <topology evidence="1">Multi-pass membrane protein</topology>
    </subcellularLocation>
</comment>
<dbReference type="InterPro" id="IPR007688">
    <property type="entry name" value="Conjugal_tfr_TrbL/VirB6"/>
</dbReference>
<dbReference type="GO" id="GO:0030255">
    <property type="term" value="P:protein secretion by the type IV secretion system"/>
    <property type="evidence" value="ECO:0007669"/>
    <property type="project" value="InterPro"/>
</dbReference>
<evidence type="ECO:0000313" key="5">
    <source>
        <dbReference type="EMBL" id="SDQ03465.1"/>
    </source>
</evidence>
<evidence type="ECO:0000313" key="6">
    <source>
        <dbReference type="Proteomes" id="UP000199570"/>
    </source>
</evidence>
<dbReference type="EMBL" id="FNKJ01000001">
    <property type="protein sequence ID" value="SDQ03465.1"/>
    <property type="molecule type" value="Genomic_DNA"/>
</dbReference>
<dbReference type="OrthoDB" id="6956705at2"/>
<dbReference type="AlphaFoldDB" id="A0A1H0XKP9"/>
<reference evidence="6" key="1">
    <citation type="submission" date="2016-10" db="EMBL/GenBank/DDBJ databases">
        <authorList>
            <person name="Varghese N."/>
            <person name="Submissions S."/>
        </authorList>
    </citation>
    <scope>NUCLEOTIDE SEQUENCE [LARGE SCALE GENOMIC DNA]</scope>
    <source>
        <strain evidence="6">BS3775</strain>
    </source>
</reference>
<keyword evidence="4" id="KW-0472">Membrane</keyword>
<keyword evidence="3" id="KW-1133">Transmembrane helix</keyword>
<name>A0A1H0XKP9_9PSED</name>
<keyword evidence="2" id="KW-0812">Transmembrane</keyword>
<keyword evidence="6" id="KW-1185">Reference proteome</keyword>
<protein>
    <submittedName>
        <fullName evidence="5">Type IV secretion system protein VirB6</fullName>
    </submittedName>
</protein>
<evidence type="ECO:0000256" key="4">
    <source>
        <dbReference type="ARBA" id="ARBA00023136"/>
    </source>
</evidence>
<accession>A0A1H0XKP9</accession>
<proteinExistence type="predicted"/>
<gene>
    <name evidence="5" type="ORF">SAMN04490195_0056</name>
</gene>
<dbReference type="Proteomes" id="UP000199570">
    <property type="component" value="Unassembled WGS sequence"/>
</dbReference>
<sequence>MAQLTLQGLVGATDEVTTAFVSQVFPNLASMVEPLVWTLAVGYWVALGLQMYNGHVAVKSWDIVKRAMLTALVFTCLNWSKGGTILYQAWGGWTEGIAAKIMSGGVSTNSMLDALYVDIGKVASTLMNVSWRQVAMIMMGTGLFVLNCILFIAAVLNMLIAKFGAAIIMAIMPVLIGFIFFDAVRQWAMNWFSKMLNFSLIYILSIAVVRFGYSVFGDAIKEVAATATITDAALITAQQWGQLVIVEGVMIICMLQVRGWAAALSSGATVGGSSLVLMALRSIGVRR</sequence>